<dbReference type="GO" id="GO:0051880">
    <property type="term" value="F:G-quadruplex DNA binding"/>
    <property type="evidence" value="ECO:0007669"/>
    <property type="project" value="TreeGrafter"/>
</dbReference>
<reference evidence="1 2" key="1">
    <citation type="journal article" date="2013" name="BMC Genomics">
        <title>Comparative genomics of parasitic silkworm microsporidia reveal an association between genome expansion and host adaptation.</title>
        <authorList>
            <person name="Pan G."/>
            <person name="Xu J."/>
            <person name="Li T."/>
            <person name="Xia Q."/>
            <person name="Liu S.L."/>
            <person name="Zhang G."/>
            <person name="Li S."/>
            <person name="Li C."/>
            <person name="Liu H."/>
            <person name="Yang L."/>
            <person name="Liu T."/>
            <person name="Zhang X."/>
            <person name="Wu Z."/>
            <person name="Fan W."/>
            <person name="Dang X."/>
            <person name="Xiang H."/>
            <person name="Tao M."/>
            <person name="Li Y."/>
            <person name="Hu J."/>
            <person name="Li Z."/>
            <person name="Lin L."/>
            <person name="Luo J."/>
            <person name="Geng L."/>
            <person name="Wang L."/>
            <person name="Long M."/>
            <person name="Wan Y."/>
            <person name="He N."/>
            <person name="Zhang Z."/>
            <person name="Lu C."/>
            <person name="Keeling P.J."/>
            <person name="Wang J."/>
            <person name="Xiang Z."/>
            <person name="Zhou Z."/>
        </authorList>
    </citation>
    <scope>NUCLEOTIDE SEQUENCE [LARGE SCALE GENOMIC DNA]</scope>
    <source>
        <strain evidence="2">CQ1 / CVCC 102059</strain>
    </source>
</reference>
<dbReference type="OMA" id="CANNARM"/>
<dbReference type="GO" id="GO:0006302">
    <property type="term" value="P:double-strand break repair"/>
    <property type="evidence" value="ECO:0007669"/>
    <property type="project" value="TreeGrafter"/>
</dbReference>
<dbReference type="Proteomes" id="UP000016927">
    <property type="component" value="Unassembled WGS sequence"/>
</dbReference>
<dbReference type="STRING" id="578461.R0KV29"/>
<dbReference type="GO" id="GO:0000722">
    <property type="term" value="P:telomere maintenance via recombination"/>
    <property type="evidence" value="ECO:0007669"/>
    <property type="project" value="TreeGrafter"/>
</dbReference>
<dbReference type="HOGENOM" id="CLU_088089_0_0_1"/>
<dbReference type="GO" id="GO:0003691">
    <property type="term" value="F:double-stranded telomeric DNA binding"/>
    <property type="evidence" value="ECO:0007669"/>
    <property type="project" value="TreeGrafter"/>
</dbReference>
<dbReference type="GO" id="GO:0030870">
    <property type="term" value="C:Mre11 complex"/>
    <property type="evidence" value="ECO:0007669"/>
    <property type="project" value="TreeGrafter"/>
</dbReference>
<dbReference type="Gene3D" id="3.40.50.300">
    <property type="entry name" value="P-loop containing nucleotide triphosphate hydrolases"/>
    <property type="match status" value="1"/>
</dbReference>
<dbReference type="GO" id="GO:0070192">
    <property type="term" value="P:chromosome organization involved in meiotic cell cycle"/>
    <property type="evidence" value="ECO:0007669"/>
    <property type="project" value="TreeGrafter"/>
</dbReference>
<dbReference type="OrthoDB" id="18797at2759"/>
<dbReference type="GO" id="GO:0007004">
    <property type="term" value="P:telomere maintenance via telomerase"/>
    <property type="evidence" value="ECO:0007669"/>
    <property type="project" value="TreeGrafter"/>
</dbReference>
<dbReference type="InterPro" id="IPR027417">
    <property type="entry name" value="P-loop_NTPase"/>
</dbReference>
<sequence length="215" mass="24994">MNQLQINKSQIQKELDLEFKNIIKDYNKSYVSHKILDLSLKDLDKLILSLDKAILDFHSFKIKEVNKILKDLWISSYKGNDIDFIELKSESLSNKTYSYRINQIKNNVELEMRGRCSAGQKMLASILVRLALSQTFGINFNYLALDEPTTNLDKENIESLGNSLLKIIKESKIQLIVITHDEEFVSILGRESGEYFYRLSRNERGDSVIHRHSVY</sequence>
<evidence type="ECO:0000313" key="1">
    <source>
        <dbReference type="EMBL" id="EOB14731.1"/>
    </source>
</evidence>
<protein>
    <submittedName>
        <fullName evidence="1">DNA repair protein RAD50</fullName>
    </submittedName>
</protein>
<evidence type="ECO:0000313" key="2">
    <source>
        <dbReference type="Proteomes" id="UP000016927"/>
    </source>
</evidence>
<dbReference type="GO" id="GO:0043047">
    <property type="term" value="F:single-stranded telomeric DNA binding"/>
    <property type="evidence" value="ECO:0007669"/>
    <property type="project" value="TreeGrafter"/>
</dbReference>
<proteinExistence type="predicted"/>
<dbReference type="VEuPathDB" id="MicrosporidiaDB:NBO_16g0017"/>
<dbReference type="EMBL" id="KB908924">
    <property type="protein sequence ID" value="EOB14731.1"/>
    <property type="molecule type" value="Genomic_DNA"/>
</dbReference>
<organism evidence="1 2">
    <name type="scientific">Nosema bombycis (strain CQ1 / CVCC 102059)</name>
    <name type="common">Microsporidian parasite</name>
    <name type="synonym">Pebrine of silkworm</name>
    <dbReference type="NCBI Taxonomy" id="578461"/>
    <lineage>
        <taxon>Eukaryota</taxon>
        <taxon>Fungi</taxon>
        <taxon>Fungi incertae sedis</taxon>
        <taxon>Microsporidia</taxon>
        <taxon>Nosematidae</taxon>
        <taxon>Nosema</taxon>
    </lineage>
</organism>
<keyword evidence="2" id="KW-1185">Reference proteome</keyword>
<accession>R0KV29</accession>
<dbReference type="PANTHER" id="PTHR18867:SF12">
    <property type="entry name" value="DNA REPAIR PROTEIN RAD50"/>
    <property type="match status" value="1"/>
</dbReference>
<dbReference type="SUPFAM" id="SSF52540">
    <property type="entry name" value="P-loop containing nucleoside triphosphate hydrolases"/>
    <property type="match status" value="1"/>
</dbReference>
<name>R0KV29_NOSB1</name>
<dbReference type="AlphaFoldDB" id="R0KV29"/>
<gene>
    <name evidence="1" type="primary">RAD50</name>
    <name evidence="1" type="ORF">NBO_16g0017</name>
</gene>
<dbReference type="PANTHER" id="PTHR18867">
    <property type="entry name" value="RAD50"/>
    <property type="match status" value="1"/>
</dbReference>
<dbReference type="GO" id="GO:0000794">
    <property type="term" value="C:condensed nuclear chromosome"/>
    <property type="evidence" value="ECO:0007669"/>
    <property type="project" value="TreeGrafter"/>
</dbReference>